<dbReference type="EMBL" id="CAEZXA010000021">
    <property type="protein sequence ID" value="CAB4669003.1"/>
    <property type="molecule type" value="Genomic_DNA"/>
</dbReference>
<keyword evidence="2" id="KW-0812">Transmembrane</keyword>
<dbReference type="CDD" id="cd05830">
    <property type="entry name" value="Sortase_E"/>
    <property type="match status" value="1"/>
</dbReference>
<reference evidence="6" key="1">
    <citation type="submission" date="2020-05" db="EMBL/GenBank/DDBJ databases">
        <authorList>
            <person name="Chiriac C."/>
            <person name="Salcher M."/>
            <person name="Ghai R."/>
            <person name="Kavagutti S V."/>
        </authorList>
    </citation>
    <scope>NUCLEOTIDE SEQUENCE</scope>
</reference>
<evidence type="ECO:0000256" key="2">
    <source>
        <dbReference type="SAM" id="Phobius"/>
    </source>
</evidence>
<sequence>MKRFSASLLDPAGTRHVELRVRTRASRGSGPSVITIRSRVRTEATESTTVALHLRADAMRSLPSGSVTAQLTPSLHEVSFTVAPTGEWSSSSIAVTRSRGDKRIVTHALLAGRAMTSTTVNRKVYVSVSTMAAMLLLLIGSIAVSRTANDTTVLAEPTPTTLPLSVDTTVESSTSVAPTTSTAQARAPFAALAARSEFPAMTDTTEAELLADIPNDGKNWLVVPRLHLRMQIVSGISDDRLALGVGWYRKSQKPGLLGNIGLAGHRTTFPAPFYFLDKMQTSDSVLLIVGDAMYRYTVKANSKNEPYDIVQPDNTRVLSYLGYNSVTLTTCTPIGTANQRLIVHAKLASRSPIDRKN</sequence>
<dbReference type="InterPro" id="IPR023365">
    <property type="entry name" value="Sortase_dom-sf"/>
</dbReference>
<keyword evidence="1" id="KW-0378">Hydrolase</keyword>
<dbReference type="InterPro" id="IPR005754">
    <property type="entry name" value="Sortase"/>
</dbReference>
<name>A0A6J7T123_9ZZZZ</name>
<proteinExistence type="predicted"/>
<gene>
    <name evidence="4" type="ORF">UFOPK2334_00411</name>
    <name evidence="5" type="ORF">UFOPK2870_00080</name>
    <name evidence="3" type="ORF">UFOPK4179_00387</name>
    <name evidence="6" type="ORF">UFOPK4293_00506</name>
</gene>
<dbReference type="AlphaFoldDB" id="A0A6J7T123"/>
<evidence type="ECO:0000313" key="5">
    <source>
        <dbReference type="EMBL" id="CAB4751698.1"/>
    </source>
</evidence>
<dbReference type="InterPro" id="IPR042003">
    <property type="entry name" value="Sortase_E"/>
</dbReference>
<evidence type="ECO:0000313" key="3">
    <source>
        <dbReference type="EMBL" id="CAB4367603.1"/>
    </source>
</evidence>
<accession>A0A6J7T123</accession>
<protein>
    <submittedName>
        <fullName evidence="6">Unannotated protein</fullName>
    </submittedName>
</protein>
<dbReference type="Gene3D" id="2.40.260.10">
    <property type="entry name" value="Sortase"/>
    <property type="match status" value="1"/>
</dbReference>
<evidence type="ECO:0000313" key="6">
    <source>
        <dbReference type="EMBL" id="CAB5047245.1"/>
    </source>
</evidence>
<dbReference type="SUPFAM" id="SSF63817">
    <property type="entry name" value="Sortase"/>
    <property type="match status" value="1"/>
</dbReference>
<feature type="transmembrane region" description="Helical" evidence="2">
    <location>
        <begin position="124"/>
        <end position="144"/>
    </location>
</feature>
<dbReference type="EMBL" id="CAETWZ010000022">
    <property type="protein sequence ID" value="CAB4367603.1"/>
    <property type="molecule type" value="Genomic_DNA"/>
</dbReference>
<dbReference type="NCBIfam" id="TIGR01076">
    <property type="entry name" value="sortase_fam"/>
    <property type="match status" value="1"/>
</dbReference>
<keyword evidence="2" id="KW-0472">Membrane</keyword>
<dbReference type="EMBL" id="CAEZZL010000002">
    <property type="protein sequence ID" value="CAB4751698.1"/>
    <property type="molecule type" value="Genomic_DNA"/>
</dbReference>
<dbReference type="Pfam" id="PF04203">
    <property type="entry name" value="Sortase"/>
    <property type="match status" value="1"/>
</dbReference>
<organism evidence="6">
    <name type="scientific">freshwater metagenome</name>
    <dbReference type="NCBI Taxonomy" id="449393"/>
    <lineage>
        <taxon>unclassified sequences</taxon>
        <taxon>metagenomes</taxon>
        <taxon>ecological metagenomes</taxon>
    </lineage>
</organism>
<dbReference type="GO" id="GO:0016787">
    <property type="term" value="F:hydrolase activity"/>
    <property type="evidence" value="ECO:0007669"/>
    <property type="project" value="UniProtKB-KW"/>
</dbReference>
<dbReference type="EMBL" id="CAFBQH010000022">
    <property type="protein sequence ID" value="CAB5047245.1"/>
    <property type="molecule type" value="Genomic_DNA"/>
</dbReference>
<evidence type="ECO:0000313" key="4">
    <source>
        <dbReference type="EMBL" id="CAB4669003.1"/>
    </source>
</evidence>
<keyword evidence="2" id="KW-1133">Transmembrane helix</keyword>
<evidence type="ECO:0000256" key="1">
    <source>
        <dbReference type="ARBA" id="ARBA00022801"/>
    </source>
</evidence>